<dbReference type="NCBIfam" id="TIGR02532">
    <property type="entry name" value="IV_pilin_GFxxxE"/>
    <property type="match status" value="1"/>
</dbReference>
<dbReference type="InterPro" id="IPR012902">
    <property type="entry name" value="N_methyl_site"/>
</dbReference>
<evidence type="ECO:0000313" key="6">
    <source>
        <dbReference type="EMBL" id="PNY81528.1"/>
    </source>
</evidence>
<dbReference type="GO" id="GO:0042597">
    <property type="term" value="C:periplasmic space"/>
    <property type="evidence" value="ECO:0007669"/>
    <property type="project" value="UniProtKB-SubCell"/>
</dbReference>
<comment type="subcellular location">
    <subcellularLocation>
        <location evidence="1">Cell outer membrane</location>
        <topology evidence="1">Single-pass membrane protein</topology>
    </subcellularLocation>
    <subcellularLocation>
        <location evidence="2">Periplasm</location>
    </subcellularLocation>
</comment>
<evidence type="ECO:0000256" key="3">
    <source>
        <dbReference type="ARBA" id="ARBA00022764"/>
    </source>
</evidence>
<evidence type="ECO:0000256" key="1">
    <source>
        <dbReference type="ARBA" id="ARBA00004203"/>
    </source>
</evidence>
<feature type="transmembrane region" description="Helical" evidence="5">
    <location>
        <begin position="41"/>
        <end position="60"/>
    </location>
</feature>
<dbReference type="EMBL" id="PPPD01000001">
    <property type="protein sequence ID" value="PNY81528.1"/>
    <property type="molecule type" value="Genomic_DNA"/>
</dbReference>
<keyword evidence="4" id="KW-0998">Cell outer membrane</keyword>
<reference evidence="6 7" key="1">
    <citation type="submission" date="2018-01" db="EMBL/GenBank/DDBJ databases">
        <title>Deinococcus koreensis sp. nov., a radiation-resistant bacterium isolated from river water.</title>
        <authorList>
            <person name="Choi A."/>
        </authorList>
    </citation>
    <scope>NUCLEOTIDE SEQUENCE [LARGE SCALE GENOMIC DNA]</scope>
    <source>
        <strain evidence="6 7">SJW1-2</strain>
    </source>
</reference>
<proteinExistence type="predicted"/>
<keyword evidence="7" id="KW-1185">Reference proteome</keyword>
<protein>
    <submittedName>
        <fullName evidence="6">Uncharacterized protein</fullName>
    </submittedName>
</protein>
<dbReference type="InterPro" id="IPR045584">
    <property type="entry name" value="Pilin-like"/>
</dbReference>
<dbReference type="Gene3D" id="3.30.700.10">
    <property type="entry name" value="Glycoprotein, Type 4 Pilin"/>
    <property type="match status" value="1"/>
</dbReference>
<name>A0A2K3UYB4_9DEIO</name>
<keyword evidence="5" id="KW-0812">Transmembrane</keyword>
<organism evidence="6 7">
    <name type="scientific">Deinococcus koreensis</name>
    <dbReference type="NCBI Taxonomy" id="2054903"/>
    <lineage>
        <taxon>Bacteria</taxon>
        <taxon>Thermotogati</taxon>
        <taxon>Deinococcota</taxon>
        <taxon>Deinococci</taxon>
        <taxon>Deinococcales</taxon>
        <taxon>Deinococcaceae</taxon>
        <taxon>Deinococcus</taxon>
    </lineage>
</organism>
<dbReference type="AlphaFoldDB" id="A0A2K3UYB4"/>
<evidence type="ECO:0000313" key="7">
    <source>
        <dbReference type="Proteomes" id="UP000236379"/>
    </source>
</evidence>
<evidence type="ECO:0000256" key="4">
    <source>
        <dbReference type="ARBA" id="ARBA00023237"/>
    </source>
</evidence>
<keyword evidence="3" id="KW-0574">Periplasm</keyword>
<evidence type="ECO:0000256" key="5">
    <source>
        <dbReference type="SAM" id="Phobius"/>
    </source>
</evidence>
<evidence type="ECO:0000256" key="2">
    <source>
        <dbReference type="ARBA" id="ARBA00004418"/>
    </source>
</evidence>
<dbReference type="GO" id="GO:0009279">
    <property type="term" value="C:cell outer membrane"/>
    <property type="evidence" value="ECO:0007669"/>
    <property type="project" value="UniProtKB-SubCell"/>
</dbReference>
<dbReference type="SUPFAM" id="SSF54523">
    <property type="entry name" value="Pili subunits"/>
    <property type="match status" value="1"/>
</dbReference>
<sequence>MGIERRCLLRYRRAQAGPMKAARRLPDPHSGRRQGFTLMEILTVLAVLAIALMIGAPLGISALRQSQLRDGATQVVTELQRLRSQAQRDSAELKFSLSTSNPNSYTLTKNSVAEVRTLPHNLQLSADSGGSSAIFSAPYAELNPNVSPRVGLVWVVSAPGSSKKLYVKLVGVTGKVVLSATN</sequence>
<dbReference type="Pfam" id="PF07963">
    <property type="entry name" value="N_methyl"/>
    <property type="match status" value="1"/>
</dbReference>
<accession>A0A2K3UYB4</accession>
<comment type="caution">
    <text evidence="6">The sequence shown here is derived from an EMBL/GenBank/DDBJ whole genome shotgun (WGS) entry which is preliminary data.</text>
</comment>
<keyword evidence="5" id="KW-0472">Membrane</keyword>
<gene>
    <name evidence="6" type="ORF">CVO96_09180</name>
</gene>
<keyword evidence="5" id="KW-1133">Transmembrane helix</keyword>
<dbReference type="Proteomes" id="UP000236379">
    <property type="component" value="Unassembled WGS sequence"/>
</dbReference>